<accession>A0ABY4NZJ3</accession>
<dbReference type="EMBL" id="CP091196">
    <property type="protein sequence ID" value="UQS25433.1"/>
    <property type="molecule type" value="Genomic_DNA"/>
</dbReference>
<organism evidence="2 3">
    <name type="scientific">Amycolatopsis thermalba</name>
    <dbReference type="NCBI Taxonomy" id="944492"/>
    <lineage>
        <taxon>Bacteria</taxon>
        <taxon>Bacillati</taxon>
        <taxon>Actinomycetota</taxon>
        <taxon>Actinomycetes</taxon>
        <taxon>Pseudonocardiales</taxon>
        <taxon>Pseudonocardiaceae</taxon>
        <taxon>Amycolatopsis</taxon>
    </lineage>
</organism>
<proteinExistence type="predicted"/>
<feature type="region of interest" description="Disordered" evidence="1">
    <location>
        <begin position="1"/>
        <end position="29"/>
    </location>
</feature>
<reference evidence="2" key="1">
    <citation type="submission" date="2022-01" db="EMBL/GenBank/DDBJ databases">
        <title>PSI-footprinting approach for the identification of protein synthesis inhibitor producers.</title>
        <authorList>
            <person name="Handel F."/>
            <person name="Kulik A."/>
            <person name="Wex K.W."/>
            <person name="Berscheid A."/>
            <person name="Saur J.S."/>
            <person name="Winkler A."/>
            <person name="Wibberg D."/>
            <person name="Kalinowski J."/>
            <person name="Broetz-Oesterhelt H."/>
            <person name="Mast Y."/>
        </authorList>
    </citation>
    <scope>NUCLEOTIDE SEQUENCE</scope>
    <source>
        <strain evidence="2">KNN 49.3e</strain>
    </source>
</reference>
<evidence type="ECO:0000313" key="3">
    <source>
        <dbReference type="Proteomes" id="UP000830158"/>
    </source>
</evidence>
<name>A0ABY4NZJ3_9PSEU</name>
<dbReference type="Proteomes" id="UP000830158">
    <property type="component" value="Chromosome"/>
</dbReference>
<feature type="compositionally biased region" description="Basic and acidic residues" evidence="1">
    <location>
        <begin position="12"/>
        <end position="29"/>
    </location>
</feature>
<evidence type="ECO:0000256" key="1">
    <source>
        <dbReference type="SAM" id="MobiDB-lite"/>
    </source>
</evidence>
<protein>
    <submittedName>
        <fullName evidence="2">Uncharacterized protein</fullName>
    </submittedName>
</protein>
<sequence length="75" mass="8432">MHPEQLRVQQAEAERDDALADGDPERPDHRPAVALLDVLPAEVAPQLALAEAFLDVAERAPERAAVRQRRKRCWV</sequence>
<keyword evidence="3" id="KW-1185">Reference proteome</keyword>
<gene>
    <name evidence="2" type="ORF">L1857_22800</name>
</gene>
<evidence type="ECO:0000313" key="2">
    <source>
        <dbReference type="EMBL" id="UQS25433.1"/>
    </source>
</evidence>